<organism evidence="9 10">
    <name type="scientific">Geoalkalibacter subterraneus</name>
    <dbReference type="NCBI Taxonomy" id="483547"/>
    <lineage>
        <taxon>Bacteria</taxon>
        <taxon>Pseudomonadati</taxon>
        <taxon>Thermodesulfobacteriota</taxon>
        <taxon>Desulfuromonadia</taxon>
        <taxon>Desulfuromonadales</taxon>
        <taxon>Geoalkalibacteraceae</taxon>
        <taxon>Geoalkalibacter</taxon>
    </lineage>
</organism>
<evidence type="ECO:0000313" key="9">
    <source>
        <dbReference type="EMBL" id="AJF07600.1"/>
    </source>
</evidence>
<keyword evidence="9" id="KW-0969">Cilium</keyword>
<sequence length="143" mass="15519">MDIFTSMKVGASALKAQRMRLNTISSNLANVETTSTPEGGPYKKKNVVFRPVGTAFEKQLDSNLKGAVQGVQVQRISADERAPRMVYDPAHPDADPQGYVAMPNINVMDEIVDMMSATSAYEANVTVVQSAKRMALKALEIGK</sequence>
<dbReference type="STRING" id="483547.GSUB_15030"/>
<dbReference type="PANTHER" id="PTHR30435">
    <property type="entry name" value="FLAGELLAR PROTEIN"/>
    <property type="match status" value="1"/>
</dbReference>
<dbReference type="PROSITE" id="PS00588">
    <property type="entry name" value="FLAGELLA_BB_ROD"/>
    <property type="match status" value="1"/>
</dbReference>
<comment type="similarity">
    <text evidence="2">Belongs to the flagella basal body rod proteins family.</text>
</comment>
<dbReference type="RefSeq" id="WP_040201532.1">
    <property type="nucleotide sequence ID" value="NZ_CP010311.1"/>
</dbReference>
<evidence type="ECO:0000256" key="4">
    <source>
        <dbReference type="ARBA" id="ARBA00023143"/>
    </source>
</evidence>
<dbReference type="EMBL" id="CP010311">
    <property type="protein sequence ID" value="AJF07600.1"/>
    <property type="molecule type" value="Genomic_DNA"/>
</dbReference>
<gene>
    <name evidence="9" type="primary">flgC</name>
    <name evidence="9" type="ORF">GSUB_15030</name>
</gene>
<keyword evidence="10" id="KW-1185">Reference proteome</keyword>
<dbReference type="InterPro" id="IPR019776">
    <property type="entry name" value="Flagellar_basal_body_rod_CS"/>
</dbReference>
<dbReference type="OrthoDB" id="9813951at2"/>
<evidence type="ECO:0000256" key="6">
    <source>
        <dbReference type="RuleBase" id="RU362062"/>
    </source>
</evidence>
<name>A0A0B5FTT9_9BACT</name>
<dbReference type="GO" id="GO:0030694">
    <property type="term" value="C:bacterial-type flagellum basal body, rod"/>
    <property type="evidence" value="ECO:0007669"/>
    <property type="project" value="UniProtKB-UniRule"/>
</dbReference>
<evidence type="ECO:0000313" key="10">
    <source>
        <dbReference type="Proteomes" id="UP000035036"/>
    </source>
</evidence>
<keyword evidence="9" id="KW-0966">Cell projection</keyword>
<dbReference type="InterPro" id="IPR006299">
    <property type="entry name" value="FlgC"/>
</dbReference>
<dbReference type="InterPro" id="IPR010930">
    <property type="entry name" value="Flg_bb/hook_C_dom"/>
</dbReference>
<feature type="domain" description="Flagellar basal body rod protein N-terminal" evidence="7">
    <location>
        <begin position="7"/>
        <end position="34"/>
    </location>
</feature>
<evidence type="ECO:0000259" key="7">
    <source>
        <dbReference type="Pfam" id="PF00460"/>
    </source>
</evidence>
<accession>A0A0B5FTT9</accession>
<proteinExistence type="inferred from homology"/>
<evidence type="ECO:0000256" key="1">
    <source>
        <dbReference type="ARBA" id="ARBA00004117"/>
    </source>
</evidence>
<dbReference type="Pfam" id="PF06429">
    <property type="entry name" value="Flg_bbr_C"/>
    <property type="match status" value="1"/>
</dbReference>
<dbReference type="Proteomes" id="UP000035036">
    <property type="component" value="Chromosome"/>
</dbReference>
<evidence type="ECO:0000256" key="3">
    <source>
        <dbReference type="ARBA" id="ARBA00017941"/>
    </source>
</evidence>
<comment type="subunit">
    <text evidence="5 6">The basal body constitutes a major portion of the flagellar organelle and consists of four rings (L,P,S, and M) mounted on a central rod. The rod consists of about 26 subunits of FlgG in the distal portion, and FlgB, FlgC and FlgF are thought to build up the proximal portion of the rod with about 6 subunits each.</text>
</comment>
<protein>
    <recommendedName>
        <fullName evidence="3 6">Flagellar basal-body rod protein FlgC</fullName>
    </recommendedName>
</protein>
<keyword evidence="9" id="KW-0282">Flagellum</keyword>
<feature type="domain" description="Flagellar basal-body/hook protein C-terminal" evidence="8">
    <location>
        <begin position="97"/>
        <end position="140"/>
    </location>
</feature>
<evidence type="ECO:0000256" key="2">
    <source>
        <dbReference type="ARBA" id="ARBA00009677"/>
    </source>
</evidence>
<dbReference type="AlphaFoldDB" id="A0A0B5FTT9"/>
<dbReference type="KEGG" id="gsb:GSUB_15030"/>
<dbReference type="HOGENOM" id="CLU_123272_0_0_7"/>
<keyword evidence="4 6" id="KW-0975">Bacterial flagellum</keyword>
<dbReference type="Pfam" id="PF00460">
    <property type="entry name" value="Flg_bb_rod"/>
    <property type="match status" value="1"/>
</dbReference>
<reference evidence="9 10" key="1">
    <citation type="journal article" date="2015" name="Genome Announc.">
        <title>Genomes of Geoalkalibacter ferrihydriticus Z-0531T and Geoalkalibacter subterraneus Red1T, Two Haloalkaliphilic Metal-Reducing Deltaproteobacteria.</title>
        <authorList>
            <person name="Badalamenti J.P."/>
            <person name="Krajmalnik-Brown R."/>
            <person name="Torres C.I."/>
            <person name="Bond D.R."/>
        </authorList>
    </citation>
    <scope>NUCLEOTIDE SEQUENCE [LARGE SCALE GENOMIC DNA]</scope>
    <source>
        <strain evidence="9 10">Red1</strain>
    </source>
</reference>
<evidence type="ECO:0000259" key="8">
    <source>
        <dbReference type="Pfam" id="PF06429"/>
    </source>
</evidence>
<dbReference type="NCBIfam" id="TIGR01395">
    <property type="entry name" value="FlgC"/>
    <property type="match status" value="1"/>
</dbReference>
<dbReference type="GO" id="GO:0071978">
    <property type="term" value="P:bacterial-type flagellum-dependent swarming motility"/>
    <property type="evidence" value="ECO:0007669"/>
    <property type="project" value="TreeGrafter"/>
</dbReference>
<comment type="subcellular location">
    <subcellularLocation>
        <location evidence="1 6">Bacterial flagellum basal body</location>
    </subcellularLocation>
</comment>
<dbReference type="InterPro" id="IPR001444">
    <property type="entry name" value="Flag_bb_rod_N"/>
</dbReference>
<dbReference type="PANTHER" id="PTHR30435:SF2">
    <property type="entry name" value="FLAGELLAR BASAL-BODY ROD PROTEIN FLGC"/>
    <property type="match status" value="1"/>
</dbReference>
<evidence type="ECO:0000256" key="5">
    <source>
        <dbReference type="ARBA" id="ARBA00025933"/>
    </source>
</evidence>